<comment type="cofactor">
    <cofactor evidence="1">
        <name>pyridoxal 5'-phosphate</name>
        <dbReference type="ChEBI" id="CHEBI:597326"/>
    </cofactor>
</comment>
<dbReference type="AlphaFoldDB" id="A0A0D3K6Z6"/>
<dbReference type="EnsemblProtists" id="EOD31531">
    <property type="protein sequence ID" value="EOD31531"/>
    <property type="gene ID" value="EMIHUDRAFT_442172"/>
</dbReference>
<dbReference type="CDD" id="cd01561">
    <property type="entry name" value="CBS_like"/>
    <property type="match status" value="1"/>
</dbReference>
<dbReference type="PANTHER" id="PTHR10314">
    <property type="entry name" value="CYSTATHIONINE BETA-SYNTHASE"/>
    <property type="match status" value="1"/>
</dbReference>
<dbReference type="GO" id="GO:0009069">
    <property type="term" value="P:serine family amino acid metabolic process"/>
    <property type="evidence" value="ECO:0007669"/>
    <property type="project" value="UniProtKB-ARBA"/>
</dbReference>
<dbReference type="SUPFAM" id="SSF53686">
    <property type="entry name" value="Tryptophan synthase beta subunit-like PLP-dependent enzymes"/>
    <property type="match status" value="1"/>
</dbReference>
<evidence type="ECO:0000256" key="1">
    <source>
        <dbReference type="ARBA" id="ARBA00001933"/>
    </source>
</evidence>
<evidence type="ECO:0000256" key="2">
    <source>
        <dbReference type="ARBA" id="ARBA00007103"/>
    </source>
</evidence>
<dbReference type="CDD" id="cd02066">
    <property type="entry name" value="GRX_family"/>
    <property type="match status" value="1"/>
</dbReference>
<dbReference type="PaxDb" id="2903-EOD31531"/>
<dbReference type="GeneID" id="17276804"/>
<dbReference type="SUPFAM" id="SSF52833">
    <property type="entry name" value="Thioredoxin-like"/>
    <property type="match status" value="1"/>
</dbReference>
<reference evidence="6" key="2">
    <citation type="submission" date="2024-10" db="UniProtKB">
        <authorList>
            <consortium name="EnsemblProtists"/>
        </authorList>
    </citation>
    <scope>IDENTIFICATION</scope>
</reference>
<organism evidence="6 7">
    <name type="scientific">Emiliania huxleyi (strain CCMP1516)</name>
    <dbReference type="NCBI Taxonomy" id="280463"/>
    <lineage>
        <taxon>Eukaryota</taxon>
        <taxon>Haptista</taxon>
        <taxon>Haptophyta</taxon>
        <taxon>Prymnesiophyceae</taxon>
        <taxon>Isochrysidales</taxon>
        <taxon>Noelaerhabdaceae</taxon>
        <taxon>Emiliania</taxon>
    </lineage>
</organism>
<dbReference type="Pfam" id="PF00462">
    <property type="entry name" value="Glutaredoxin"/>
    <property type="match status" value="1"/>
</dbReference>
<sequence>MPFAEETKLLKNPAPALRHDSICSTIGSTPLVKLQRSAPPGVNIYVKSEFMNPMGSVKDRLALGMIEFAEQHGLLKPGQTVVEATSGNTGLGLAMVCASRGYPFVCVMSEAFSIERRKMMRFLGAKVVLTNPAHKFGGMLQTLLALKEKHGWYWPNQFENEANAWVHRQTTGPEILQAMEGLKLDWFVCAYGTGGTIKGVGQVLKDKSPHTKVLLCEPSNAPVVYSGIKTEYTADGSITKESHPVFRPHLLQGWTPDFVPKMVEDSTEQGLYDELSHVSGAEAVAASQELARSEGIFSGTSGGGVLAVALRKAKELPAGSNMVVMLPDTGERYLSTPLFDDVPADMTAEEKAYFDSVPATTAFPQPLPQPNDEGRQVVRDFIATDTVSIVAMESCEFCWTIFKFLKAIGVSYSSLNFDALEYAPGNKGNVIRACTQELTGEVTFPQVFVDGKFIGGAADACIKWKKGELQPLLEAAGVKPPVGDNGDWNGYGGDPFEFLPKWMTKNPLRTK</sequence>
<dbReference type="FunFam" id="3.40.50.1100:FF:000003">
    <property type="entry name" value="Cystathionine beta-synthase"/>
    <property type="match status" value="1"/>
</dbReference>
<dbReference type="InterPro" id="IPR050214">
    <property type="entry name" value="Cys_Synth/Cystath_Beta-Synth"/>
</dbReference>
<dbReference type="GO" id="GO:0044272">
    <property type="term" value="P:sulfur compound biosynthetic process"/>
    <property type="evidence" value="ECO:0007669"/>
    <property type="project" value="UniProtKB-ARBA"/>
</dbReference>
<keyword evidence="3" id="KW-0663">Pyridoxal phosphate</keyword>
<dbReference type="HOGENOM" id="CLU_021018_1_3_1"/>
<dbReference type="PROSITE" id="PS51354">
    <property type="entry name" value="GLUTAREDOXIN_2"/>
    <property type="match status" value="1"/>
</dbReference>
<dbReference type="Gene3D" id="3.40.30.10">
    <property type="entry name" value="Glutaredoxin"/>
    <property type="match status" value="1"/>
</dbReference>
<dbReference type="InterPro" id="IPR036052">
    <property type="entry name" value="TrpB-like_PALP_sf"/>
</dbReference>
<dbReference type="STRING" id="2903.R1F849"/>
<evidence type="ECO:0008006" key="8">
    <source>
        <dbReference type="Google" id="ProtNLM"/>
    </source>
</evidence>
<dbReference type="InterPro" id="IPR001926">
    <property type="entry name" value="TrpB-like_PALP"/>
</dbReference>
<name>A0A0D3K6Z6_EMIH1</name>
<feature type="domain" description="Tryptophan synthase beta chain-like PALP" evidence="4">
    <location>
        <begin position="25"/>
        <end position="328"/>
    </location>
</feature>
<comment type="similarity">
    <text evidence="2">Belongs to the cysteine synthase/cystathionine beta-synthase family.</text>
</comment>
<evidence type="ECO:0000259" key="5">
    <source>
        <dbReference type="Pfam" id="PF00462"/>
    </source>
</evidence>
<dbReference type="eggNOG" id="KOG1252">
    <property type="taxonomic scope" value="Eukaryota"/>
</dbReference>
<reference evidence="7" key="1">
    <citation type="journal article" date="2013" name="Nature">
        <title>Pan genome of the phytoplankton Emiliania underpins its global distribution.</title>
        <authorList>
            <person name="Read B.A."/>
            <person name="Kegel J."/>
            <person name="Klute M.J."/>
            <person name="Kuo A."/>
            <person name="Lefebvre S.C."/>
            <person name="Maumus F."/>
            <person name="Mayer C."/>
            <person name="Miller J."/>
            <person name="Monier A."/>
            <person name="Salamov A."/>
            <person name="Young J."/>
            <person name="Aguilar M."/>
            <person name="Claverie J.M."/>
            <person name="Frickenhaus S."/>
            <person name="Gonzalez K."/>
            <person name="Herman E.K."/>
            <person name="Lin Y.C."/>
            <person name="Napier J."/>
            <person name="Ogata H."/>
            <person name="Sarno A.F."/>
            <person name="Shmutz J."/>
            <person name="Schroeder D."/>
            <person name="de Vargas C."/>
            <person name="Verret F."/>
            <person name="von Dassow P."/>
            <person name="Valentin K."/>
            <person name="Van de Peer Y."/>
            <person name="Wheeler G."/>
            <person name="Dacks J.B."/>
            <person name="Delwiche C.F."/>
            <person name="Dyhrman S.T."/>
            <person name="Glockner G."/>
            <person name="John U."/>
            <person name="Richards T."/>
            <person name="Worden A.Z."/>
            <person name="Zhang X."/>
            <person name="Grigoriev I.V."/>
            <person name="Allen A.E."/>
            <person name="Bidle K."/>
            <person name="Borodovsky M."/>
            <person name="Bowler C."/>
            <person name="Brownlee C."/>
            <person name="Cock J.M."/>
            <person name="Elias M."/>
            <person name="Gladyshev V.N."/>
            <person name="Groth M."/>
            <person name="Guda C."/>
            <person name="Hadaegh A."/>
            <person name="Iglesias-Rodriguez M.D."/>
            <person name="Jenkins J."/>
            <person name="Jones B.M."/>
            <person name="Lawson T."/>
            <person name="Leese F."/>
            <person name="Lindquist E."/>
            <person name="Lobanov A."/>
            <person name="Lomsadze A."/>
            <person name="Malik S.B."/>
            <person name="Marsh M.E."/>
            <person name="Mackinder L."/>
            <person name="Mock T."/>
            <person name="Mueller-Roeber B."/>
            <person name="Pagarete A."/>
            <person name="Parker M."/>
            <person name="Probert I."/>
            <person name="Quesneville H."/>
            <person name="Raines C."/>
            <person name="Rensing S.A."/>
            <person name="Riano-Pachon D.M."/>
            <person name="Richier S."/>
            <person name="Rokitta S."/>
            <person name="Shiraiwa Y."/>
            <person name="Soanes D.M."/>
            <person name="van der Giezen M."/>
            <person name="Wahlund T.M."/>
            <person name="Williams B."/>
            <person name="Wilson W."/>
            <person name="Wolfe G."/>
            <person name="Wurch L.L."/>
        </authorList>
    </citation>
    <scope>NUCLEOTIDE SEQUENCE</scope>
</reference>
<proteinExistence type="inferred from homology"/>
<dbReference type="Pfam" id="PF00291">
    <property type="entry name" value="PALP"/>
    <property type="match status" value="1"/>
</dbReference>
<evidence type="ECO:0000256" key="3">
    <source>
        <dbReference type="ARBA" id="ARBA00022898"/>
    </source>
</evidence>
<accession>A0A0D3K6Z6</accession>
<dbReference type="RefSeq" id="XP_005783960.1">
    <property type="nucleotide sequence ID" value="XM_005783903.1"/>
</dbReference>
<dbReference type="InterPro" id="IPR036249">
    <property type="entry name" value="Thioredoxin-like_sf"/>
</dbReference>
<keyword evidence="7" id="KW-1185">Reference proteome</keyword>
<evidence type="ECO:0000313" key="7">
    <source>
        <dbReference type="Proteomes" id="UP000013827"/>
    </source>
</evidence>
<dbReference type="InterPro" id="IPR002109">
    <property type="entry name" value="Glutaredoxin"/>
</dbReference>
<dbReference type="eggNOG" id="KOG1752">
    <property type="taxonomic scope" value="Eukaryota"/>
</dbReference>
<evidence type="ECO:0000259" key="4">
    <source>
        <dbReference type="Pfam" id="PF00291"/>
    </source>
</evidence>
<dbReference type="Gene3D" id="3.40.50.1100">
    <property type="match status" value="2"/>
</dbReference>
<dbReference type="KEGG" id="ehx:EMIHUDRAFT_442172"/>
<dbReference type="Proteomes" id="UP000013827">
    <property type="component" value="Unassembled WGS sequence"/>
</dbReference>
<protein>
    <recommendedName>
        <fullName evidence="8">Cysteine synthase</fullName>
    </recommendedName>
</protein>
<feature type="domain" description="Glutaredoxin" evidence="5">
    <location>
        <begin position="389"/>
        <end position="454"/>
    </location>
</feature>
<dbReference type="GO" id="GO:0006534">
    <property type="term" value="P:cysteine metabolic process"/>
    <property type="evidence" value="ECO:0007669"/>
    <property type="project" value="UniProtKB-ARBA"/>
</dbReference>
<evidence type="ECO:0000313" key="6">
    <source>
        <dbReference type="EnsemblProtists" id="EOD31531"/>
    </source>
</evidence>